<protein>
    <recommendedName>
        <fullName evidence="1 2">chorismate mutase</fullName>
        <ecNumber evidence="1 2">5.4.99.5</ecNumber>
    </recommendedName>
</protein>
<comment type="catalytic activity">
    <reaction evidence="2">
        <text>chorismate = prephenate</text>
        <dbReference type="Rhea" id="RHEA:13897"/>
        <dbReference type="ChEBI" id="CHEBI:29748"/>
        <dbReference type="ChEBI" id="CHEBI:29934"/>
        <dbReference type="EC" id="5.4.99.5"/>
    </reaction>
</comment>
<evidence type="ECO:0000313" key="3">
    <source>
        <dbReference type="EMBL" id="MFC4908615.1"/>
    </source>
</evidence>
<dbReference type="InterPro" id="IPR035959">
    <property type="entry name" value="RutC-like_sf"/>
</dbReference>
<comment type="caution">
    <text evidence="3">The sequence shown here is derived from an EMBL/GenBank/DDBJ whole genome shotgun (WGS) entry which is preliminary data.</text>
</comment>
<evidence type="ECO:0000256" key="2">
    <source>
        <dbReference type="PROSITE-ProRule" id="PRU00514"/>
    </source>
</evidence>
<evidence type="ECO:0000313" key="4">
    <source>
        <dbReference type="Proteomes" id="UP001595872"/>
    </source>
</evidence>
<dbReference type="EMBL" id="JBHSIT010000004">
    <property type="protein sequence ID" value="MFC4908615.1"/>
    <property type="molecule type" value="Genomic_DNA"/>
</dbReference>
<organism evidence="3 4">
    <name type="scientific">Actinomadura gamaensis</name>
    <dbReference type="NCBI Taxonomy" id="1763541"/>
    <lineage>
        <taxon>Bacteria</taxon>
        <taxon>Bacillati</taxon>
        <taxon>Actinomycetota</taxon>
        <taxon>Actinomycetes</taxon>
        <taxon>Streptosporangiales</taxon>
        <taxon>Thermomonosporaceae</taxon>
        <taxon>Actinomadura</taxon>
    </lineage>
</organism>
<name>A0ABV9TWU0_9ACTN</name>
<dbReference type="Proteomes" id="UP001595872">
    <property type="component" value="Unassembled WGS sequence"/>
</dbReference>
<dbReference type="PROSITE" id="PS51167">
    <property type="entry name" value="CHORISMATE_MUT_1"/>
    <property type="match status" value="1"/>
</dbReference>
<dbReference type="SUPFAM" id="SSF55298">
    <property type="entry name" value="YjgF-like"/>
    <property type="match status" value="1"/>
</dbReference>
<keyword evidence="2" id="KW-0028">Amino-acid biosynthesis</keyword>
<dbReference type="Gene3D" id="3.30.1330.40">
    <property type="entry name" value="RutC-like"/>
    <property type="match status" value="1"/>
</dbReference>
<dbReference type="Pfam" id="PF07736">
    <property type="entry name" value="CM_1"/>
    <property type="match status" value="1"/>
</dbReference>
<dbReference type="EC" id="5.4.99.5" evidence="1 2"/>
<keyword evidence="4" id="KW-1185">Reference proteome</keyword>
<dbReference type="GO" id="GO:0004106">
    <property type="term" value="F:chorismate mutase activity"/>
    <property type="evidence" value="ECO:0007669"/>
    <property type="project" value="UniProtKB-EC"/>
</dbReference>
<dbReference type="InterPro" id="IPR008243">
    <property type="entry name" value="Chorismate_mutase_AroH"/>
</dbReference>
<dbReference type="PANTHER" id="PTHR21164">
    <property type="entry name" value="CHORISMATE MUTASE"/>
    <property type="match status" value="1"/>
</dbReference>
<dbReference type="PIRSF" id="PIRSF005965">
    <property type="entry name" value="Chor_mut_AroH"/>
    <property type="match status" value="1"/>
</dbReference>
<keyword evidence="2 3" id="KW-0413">Isomerase</keyword>
<proteinExistence type="predicted"/>
<dbReference type="RefSeq" id="WP_378255430.1">
    <property type="nucleotide sequence ID" value="NZ_JBHSIT010000004.1"/>
</dbReference>
<dbReference type="CDD" id="cd02185">
    <property type="entry name" value="AroH"/>
    <property type="match status" value="1"/>
</dbReference>
<dbReference type="PANTHER" id="PTHR21164:SF0">
    <property type="entry name" value="CHORISMATE MUTASE AROH"/>
    <property type="match status" value="1"/>
</dbReference>
<dbReference type="NCBIfam" id="TIGR01796">
    <property type="entry name" value="CM_mono_aroH"/>
    <property type="match status" value="1"/>
</dbReference>
<reference evidence="4" key="1">
    <citation type="journal article" date="2019" name="Int. J. Syst. Evol. Microbiol.">
        <title>The Global Catalogue of Microorganisms (GCM) 10K type strain sequencing project: providing services to taxonomists for standard genome sequencing and annotation.</title>
        <authorList>
            <consortium name="The Broad Institute Genomics Platform"/>
            <consortium name="The Broad Institute Genome Sequencing Center for Infectious Disease"/>
            <person name="Wu L."/>
            <person name="Ma J."/>
        </authorList>
    </citation>
    <scope>NUCLEOTIDE SEQUENCE [LARGE SCALE GENOMIC DNA]</scope>
    <source>
        <strain evidence="4">KLKA75</strain>
    </source>
</reference>
<keyword evidence="2" id="KW-0057">Aromatic amino acid biosynthesis</keyword>
<sequence length="124" mass="13248">MPVRAIRGAVQAAADLPEEITAAAAELVTELMVRNGLTGEEMISVILSATGDLDAEFPALGARKAGLTDVPLMCVREMEVPGAMPRVIRVLVHVETSCARDEIQHVYLGATKALRPDLHHGPRT</sequence>
<accession>A0ABV9TWU0</accession>
<evidence type="ECO:0000256" key="1">
    <source>
        <dbReference type="NCBIfam" id="TIGR01796"/>
    </source>
</evidence>
<gene>
    <name evidence="3" type="primary">aroH</name>
    <name evidence="3" type="ORF">ACFPCY_14900</name>
</gene>